<feature type="transmembrane region" description="Helical" evidence="6">
    <location>
        <begin position="281"/>
        <end position="304"/>
    </location>
</feature>
<evidence type="ECO:0000256" key="1">
    <source>
        <dbReference type="ARBA" id="ARBA00004651"/>
    </source>
</evidence>
<feature type="signal peptide" evidence="7">
    <location>
        <begin position="1"/>
        <end position="19"/>
    </location>
</feature>
<feature type="chain" id="PRO_5046675612" evidence="7">
    <location>
        <begin position="20"/>
        <end position="355"/>
    </location>
</feature>
<evidence type="ECO:0000256" key="5">
    <source>
        <dbReference type="ARBA" id="ARBA00023136"/>
    </source>
</evidence>
<feature type="transmembrane region" description="Helical" evidence="6">
    <location>
        <begin position="58"/>
        <end position="80"/>
    </location>
</feature>
<accession>A0ABW3DF42</accession>
<dbReference type="Proteomes" id="UP001597120">
    <property type="component" value="Unassembled WGS sequence"/>
</dbReference>
<organism evidence="8 9">
    <name type="scientific">Paenibacillus residui</name>
    <dbReference type="NCBI Taxonomy" id="629724"/>
    <lineage>
        <taxon>Bacteria</taxon>
        <taxon>Bacillati</taxon>
        <taxon>Bacillota</taxon>
        <taxon>Bacilli</taxon>
        <taxon>Bacillales</taxon>
        <taxon>Paenibacillaceae</taxon>
        <taxon>Paenibacillus</taxon>
    </lineage>
</organism>
<proteinExistence type="predicted"/>
<dbReference type="InterPro" id="IPR001851">
    <property type="entry name" value="ABC_transp_permease"/>
</dbReference>
<gene>
    <name evidence="8" type="ORF">ACFQ03_22740</name>
</gene>
<comment type="subcellular location">
    <subcellularLocation>
        <location evidence="1">Cell membrane</location>
        <topology evidence="1">Multi-pass membrane protein</topology>
    </subcellularLocation>
</comment>
<feature type="transmembrane region" description="Helical" evidence="6">
    <location>
        <begin position="12"/>
        <end position="37"/>
    </location>
</feature>
<keyword evidence="3 6" id="KW-0812">Transmembrane</keyword>
<evidence type="ECO:0000256" key="2">
    <source>
        <dbReference type="ARBA" id="ARBA00022475"/>
    </source>
</evidence>
<feature type="transmembrane region" description="Helical" evidence="6">
    <location>
        <begin position="137"/>
        <end position="158"/>
    </location>
</feature>
<keyword evidence="9" id="KW-1185">Reference proteome</keyword>
<keyword evidence="4 6" id="KW-1133">Transmembrane helix</keyword>
<evidence type="ECO:0000313" key="8">
    <source>
        <dbReference type="EMBL" id="MFD0871951.1"/>
    </source>
</evidence>
<evidence type="ECO:0000313" key="9">
    <source>
        <dbReference type="Proteomes" id="UP001597120"/>
    </source>
</evidence>
<feature type="transmembrane region" description="Helical" evidence="6">
    <location>
        <begin position="110"/>
        <end position="131"/>
    </location>
</feature>
<dbReference type="RefSeq" id="WP_144934847.1">
    <property type="nucleotide sequence ID" value="NZ_JBHTIU010000094.1"/>
</dbReference>
<feature type="transmembrane region" description="Helical" evidence="6">
    <location>
        <begin position="324"/>
        <end position="342"/>
    </location>
</feature>
<protein>
    <submittedName>
        <fullName evidence="8">ABC transporter permease</fullName>
    </submittedName>
</protein>
<evidence type="ECO:0000256" key="7">
    <source>
        <dbReference type="SAM" id="SignalP"/>
    </source>
</evidence>
<reference evidence="9" key="1">
    <citation type="journal article" date="2019" name="Int. J. Syst. Evol. Microbiol.">
        <title>The Global Catalogue of Microorganisms (GCM) 10K type strain sequencing project: providing services to taxonomists for standard genome sequencing and annotation.</title>
        <authorList>
            <consortium name="The Broad Institute Genomics Platform"/>
            <consortium name="The Broad Institute Genome Sequencing Center for Infectious Disease"/>
            <person name="Wu L."/>
            <person name="Ma J."/>
        </authorList>
    </citation>
    <scope>NUCLEOTIDE SEQUENCE [LARGE SCALE GENOMIC DNA]</scope>
    <source>
        <strain evidence="9">CCUG 57263</strain>
    </source>
</reference>
<dbReference type="Pfam" id="PF02653">
    <property type="entry name" value="BPD_transp_2"/>
    <property type="match status" value="1"/>
</dbReference>
<sequence>MSNWLKNASSLLHPLMALAAGLAVGAVAILLVGESVINTYAEMWKGAFGSFYYLTNTLARAIPILLIGVGLSLAFRAGFFNLGAEGQMVLGGITAALTALYLPGPGWLRLIAALVAGILAGGVWGAIAGWLDDRFKINLIISTLLMNYMATYFASYLVSSPFKDTTGSAALPQTPMIEPSAWLPKLFPGSSLHAGIFLAVAAAILIHLLVKYSVFGYEVNMIGRNPLFASYGGVRRGPMMLAGLFISGGLAGLAGSVEVLGMQYRYLDGALITPNYAWTGLMAALIAGSNPIGAALASLLLAALQTGAMGVERNTEVPLEIASVIQAAIVLFVSAKFGLALFKRRKERKANGSAV</sequence>
<keyword evidence="7" id="KW-0732">Signal</keyword>
<dbReference type="CDD" id="cd06580">
    <property type="entry name" value="TM_PBP1_transp_TpRbsC_like"/>
    <property type="match status" value="1"/>
</dbReference>
<evidence type="ECO:0000256" key="4">
    <source>
        <dbReference type="ARBA" id="ARBA00022989"/>
    </source>
</evidence>
<comment type="caution">
    <text evidence="8">The sequence shown here is derived from an EMBL/GenBank/DDBJ whole genome shotgun (WGS) entry which is preliminary data.</text>
</comment>
<evidence type="ECO:0000256" key="3">
    <source>
        <dbReference type="ARBA" id="ARBA00022692"/>
    </source>
</evidence>
<keyword evidence="5 6" id="KW-0472">Membrane</keyword>
<dbReference type="PANTHER" id="PTHR47089">
    <property type="entry name" value="ABC TRANSPORTER, PERMEASE PROTEIN"/>
    <property type="match status" value="1"/>
</dbReference>
<evidence type="ECO:0000256" key="6">
    <source>
        <dbReference type="SAM" id="Phobius"/>
    </source>
</evidence>
<feature type="transmembrane region" description="Helical" evidence="6">
    <location>
        <begin position="237"/>
        <end position="260"/>
    </location>
</feature>
<name>A0ABW3DF42_9BACL</name>
<dbReference type="PANTHER" id="PTHR47089:SF1">
    <property type="entry name" value="GUANOSINE ABC TRANSPORTER PERMEASE PROTEIN NUPP"/>
    <property type="match status" value="1"/>
</dbReference>
<feature type="transmembrane region" description="Helical" evidence="6">
    <location>
        <begin position="194"/>
        <end position="217"/>
    </location>
</feature>
<keyword evidence="2" id="KW-1003">Cell membrane</keyword>
<dbReference type="EMBL" id="JBHTIU010000094">
    <property type="protein sequence ID" value="MFD0871951.1"/>
    <property type="molecule type" value="Genomic_DNA"/>
</dbReference>